<evidence type="ECO:0000313" key="3">
    <source>
        <dbReference type="Proteomes" id="UP001415857"/>
    </source>
</evidence>
<dbReference type="InterPro" id="IPR027417">
    <property type="entry name" value="P-loop_NTPase"/>
</dbReference>
<dbReference type="InterPro" id="IPR036961">
    <property type="entry name" value="Kinesin_motor_dom_sf"/>
</dbReference>
<organism evidence="2 3">
    <name type="scientific">Liquidambar formosana</name>
    <name type="common">Formosan gum</name>
    <dbReference type="NCBI Taxonomy" id="63359"/>
    <lineage>
        <taxon>Eukaryota</taxon>
        <taxon>Viridiplantae</taxon>
        <taxon>Streptophyta</taxon>
        <taxon>Embryophyta</taxon>
        <taxon>Tracheophyta</taxon>
        <taxon>Spermatophyta</taxon>
        <taxon>Magnoliopsida</taxon>
        <taxon>eudicotyledons</taxon>
        <taxon>Gunneridae</taxon>
        <taxon>Pentapetalae</taxon>
        <taxon>Saxifragales</taxon>
        <taxon>Altingiaceae</taxon>
        <taxon>Liquidambar</taxon>
    </lineage>
</organism>
<keyword evidence="3" id="KW-1185">Reference proteome</keyword>
<dbReference type="SUPFAM" id="SSF52540">
    <property type="entry name" value="P-loop containing nucleoside triphosphate hydrolases"/>
    <property type="match status" value="1"/>
</dbReference>
<proteinExistence type="predicted"/>
<accession>A0AAP0X586</accession>
<evidence type="ECO:0000256" key="1">
    <source>
        <dbReference type="SAM" id="MobiDB-lite"/>
    </source>
</evidence>
<dbReference type="EMBL" id="JBBPBK010000001">
    <property type="protein sequence ID" value="KAK9291431.1"/>
    <property type="molecule type" value="Genomic_DNA"/>
</dbReference>
<dbReference type="AlphaFoldDB" id="A0AAP0X586"/>
<feature type="region of interest" description="Disordered" evidence="1">
    <location>
        <begin position="1"/>
        <end position="21"/>
    </location>
</feature>
<protein>
    <submittedName>
        <fullName evidence="2">Uncharacterized protein</fullName>
    </submittedName>
</protein>
<dbReference type="Gene3D" id="3.40.850.10">
    <property type="entry name" value="Kinesin motor domain"/>
    <property type="match status" value="1"/>
</dbReference>
<evidence type="ECO:0000313" key="2">
    <source>
        <dbReference type="EMBL" id="KAK9291431.1"/>
    </source>
</evidence>
<comment type="caution">
    <text evidence="2">The sequence shown here is derived from an EMBL/GenBank/DDBJ whole genome shotgun (WGS) entry which is preliminary data.</text>
</comment>
<name>A0AAP0X586_LIQFO</name>
<dbReference type="Proteomes" id="UP001415857">
    <property type="component" value="Unassembled WGS sequence"/>
</dbReference>
<reference evidence="2 3" key="1">
    <citation type="journal article" date="2024" name="Plant J.">
        <title>Genome sequences and population genomics reveal climatic adaptation and genomic divergence between two closely related sweetgum species.</title>
        <authorList>
            <person name="Xu W.Q."/>
            <person name="Ren C.Q."/>
            <person name="Zhang X.Y."/>
            <person name="Comes H.P."/>
            <person name="Liu X.H."/>
            <person name="Li Y.G."/>
            <person name="Kettle C.J."/>
            <person name="Jalonen R."/>
            <person name="Gaisberger H."/>
            <person name="Ma Y.Z."/>
            <person name="Qiu Y.X."/>
        </authorList>
    </citation>
    <scope>NUCLEOTIDE SEQUENCE [LARGE SCALE GENOMIC DNA]</scope>
    <source>
        <strain evidence="2">Hangzhou</strain>
    </source>
</reference>
<sequence length="118" mass="13551">MAASSSDHPDRTKPNTGLNPPRKVRVVAKIRAFTDVEFGPFKGVCRTPWISVHKPKGELSESVAISFGDQSTSRRETYEVDYCYEQHEDNCLIFSREIKPLISDVFDGHERIRYCIWC</sequence>
<gene>
    <name evidence="2" type="ORF">L1049_019378</name>
</gene>